<gene>
    <name evidence="1" type="ORF">COY29_00510</name>
</gene>
<dbReference type="InterPro" id="IPR011989">
    <property type="entry name" value="ARM-like"/>
</dbReference>
<sequence>MTGEVVESSQLIQALLEAAKKEQWETVDEKLIPQLGEVNSDTAAKELLGYVSDENPNIRDVVATSFAHLRGLNPEIESGVIEAMFKMAKKDKERYPAGRAAAYLLSLEKRPGLEDRVSHALEEFKRKAIQCNWTDDLKGAIPALESILS</sequence>
<dbReference type="AlphaFoldDB" id="A0A2M7TP39"/>
<comment type="caution">
    <text evidence="1">The sequence shown here is derived from an EMBL/GenBank/DDBJ whole genome shotgun (WGS) entry which is preliminary data.</text>
</comment>
<proteinExistence type="predicted"/>
<reference evidence="2" key="1">
    <citation type="submission" date="2017-09" db="EMBL/GenBank/DDBJ databases">
        <title>Depth-based differentiation of microbial function through sediment-hosted aquifers and enrichment of novel symbionts in the deep terrestrial subsurface.</title>
        <authorList>
            <person name="Probst A.J."/>
            <person name="Ladd B."/>
            <person name="Jarett J.K."/>
            <person name="Geller-Mcgrath D.E."/>
            <person name="Sieber C.M.K."/>
            <person name="Emerson J.B."/>
            <person name="Anantharaman K."/>
            <person name="Thomas B.C."/>
            <person name="Malmstrom R."/>
            <person name="Stieglmeier M."/>
            <person name="Klingl A."/>
            <person name="Woyke T."/>
            <person name="Ryan C.M."/>
            <person name="Banfield J.F."/>
        </authorList>
    </citation>
    <scope>NUCLEOTIDE SEQUENCE [LARGE SCALE GENOMIC DNA]</scope>
</reference>
<evidence type="ECO:0000313" key="2">
    <source>
        <dbReference type="Proteomes" id="UP000229753"/>
    </source>
</evidence>
<dbReference type="EMBL" id="PFNO01000017">
    <property type="protein sequence ID" value="PIZ50089.1"/>
    <property type="molecule type" value="Genomic_DNA"/>
</dbReference>
<evidence type="ECO:0008006" key="3">
    <source>
        <dbReference type="Google" id="ProtNLM"/>
    </source>
</evidence>
<evidence type="ECO:0000313" key="1">
    <source>
        <dbReference type="EMBL" id="PIZ50089.1"/>
    </source>
</evidence>
<accession>A0A2M7TP39</accession>
<dbReference type="Gene3D" id="1.25.10.10">
    <property type="entry name" value="Leucine-rich Repeat Variant"/>
    <property type="match status" value="1"/>
</dbReference>
<protein>
    <recommendedName>
        <fullName evidence="3">HEAT repeat domain-containing protein</fullName>
    </recommendedName>
</protein>
<dbReference type="Proteomes" id="UP000229753">
    <property type="component" value="Unassembled WGS sequence"/>
</dbReference>
<organism evidence="1 2">
    <name type="scientific">Candidatus Woesebacteria bacterium CG_4_10_14_0_2_um_filter_39_14</name>
    <dbReference type="NCBI Taxonomy" id="1975054"/>
    <lineage>
        <taxon>Bacteria</taxon>
        <taxon>Candidatus Woeseibacteriota</taxon>
    </lineage>
</organism>
<name>A0A2M7TP39_9BACT</name>